<comment type="similarity">
    <text evidence="3">Belongs to the urease beta subunit family.</text>
</comment>
<evidence type="ECO:0000256" key="2">
    <source>
        <dbReference type="ARBA" id="ARBA00047778"/>
    </source>
</evidence>
<dbReference type="PANTHER" id="PTHR33569">
    <property type="entry name" value="UREASE"/>
    <property type="match status" value="1"/>
</dbReference>
<protein>
    <recommendedName>
        <fullName evidence="3">Urease subunit beta</fullName>
        <ecNumber evidence="3">3.5.1.5</ecNumber>
    </recommendedName>
    <alternativeName>
        <fullName evidence="3">Urea amidohydrolase subunit beta</fullName>
    </alternativeName>
</protein>
<dbReference type="InterPro" id="IPR050069">
    <property type="entry name" value="Urease_subunit"/>
</dbReference>
<comment type="pathway">
    <text evidence="3">Nitrogen metabolism; urea degradation; CO(2) and NH(3) from urea (urease route): step 1/1.</text>
</comment>
<dbReference type="GO" id="GO:0009039">
    <property type="term" value="F:urease activity"/>
    <property type="evidence" value="ECO:0007669"/>
    <property type="project" value="UniProtKB-EC"/>
</dbReference>
<comment type="catalytic activity">
    <reaction evidence="2 3">
        <text>urea + 2 H2O + H(+) = hydrogencarbonate + 2 NH4(+)</text>
        <dbReference type="Rhea" id="RHEA:20557"/>
        <dbReference type="ChEBI" id="CHEBI:15377"/>
        <dbReference type="ChEBI" id="CHEBI:15378"/>
        <dbReference type="ChEBI" id="CHEBI:16199"/>
        <dbReference type="ChEBI" id="CHEBI:17544"/>
        <dbReference type="ChEBI" id="CHEBI:28938"/>
        <dbReference type="EC" id="3.5.1.5"/>
    </reaction>
</comment>
<dbReference type="NCBIfam" id="NF009682">
    <property type="entry name" value="PRK13203.1"/>
    <property type="match status" value="1"/>
</dbReference>
<dbReference type="Proteomes" id="UP000647133">
    <property type="component" value="Unassembled WGS sequence"/>
</dbReference>
<evidence type="ECO:0000313" key="5">
    <source>
        <dbReference type="Proteomes" id="UP000647133"/>
    </source>
</evidence>
<gene>
    <name evidence="3" type="primary">ureB</name>
    <name evidence="4" type="ORF">IFO69_17915</name>
</gene>
<evidence type="ECO:0000313" key="4">
    <source>
        <dbReference type="EMBL" id="MBD8490635.1"/>
    </source>
</evidence>
<evidence type="ECO:0000256" key="3">
    <source>
        <dbReference type="HAMAP-Rule" id="MF_01954"/>
    </source>
</evidence>
<comment type="subunit">
    <text evidence="3">Heterotrimer of UreA (gamma), UreB (beta) and UreC (alpha) subunits. Three heterotrimers associate to form the active enzyme.</text>
</comment>
<organism evidence="4 5">
    <name type="scientific">Echinicola arenosa</name>
    <dbReference type="NCBI Taxonomy" id="2774144"/>
    <lineage>
        <taxon>Bacteria</taxon>
        <taxon>Pseudomonadati</taxon>
        <taxon>Bacteroidota</taxon>
        <taxon>Cytophagia</taxon>
        <taxon>Cytophagales</taxon>
        <taxon>Cyclobacteriaceae</taxon>
        <taxon>Echinicola</taxon>
    </lineage>
</organism>
<reference evidence="4 5" key="1">
    <citation type="submission" date="2020-09" db="EMBL/GenBank/DDBJ databases">
        <title>Echinicola sp. CAU 1574 isolated from sand of Sido Beach.</title>
        <authorList>
            <person name="Kim W."/>
        </authorList>
    </citation>
    <scope>NUCLEOTIDE SEQUENCE [LARGE SCALE GENOMIC DNA]</scope>
    <source>
        <strain evidence="4 5">CAU 1574</strain>
    </source>
</reference>
<keyword evidence="3" id="KW-0963">Cytoplasm</keyword>
<sequence>MIPGEYILKDEPIVCNAQHTSISIEVTNTGDRPIQVGSHFHFFEVNKAISFDRSKAFGKRMDILAGTARRFEPGESTEVSLIPLSGAQKAYGANNLTQGDTQSSNSLDKAMQKIKSKNFKTENV</sequence>
<dbReference type="EMBL" id="JACYTQ010000007">
    <property type="protein sequence ID" value="MBD8490635.1"/>
    <property type="molecule type" value="Genomic_DNA"/>
</dbReference>
<dbReference type="SUPFAM" id="SSF51278">
    <property type="entry name" value="Urease, beta-subunit"/>
    <property type="match status" value="1"/>
</dbReference>
<dbReference type="Gene3D" id="2.10.150.10">
    <property type="entry name" value="Urease, beta subunit"/>
    <property type="match status" value="1"/>
</dbReference>
<dbReference type="Pfam" id="PF00699">
    <property type="entry name" value="Urease_beta"/>
    <property type="match status" value="1"/>
</dbReference>
<dbReference type="NCBIfam" id="TIGR00192">
    <property type="entry name" value="urease_beta"/>
    <property type="match status" value="1"/>
</dbReference>
<dbReference type="PANTHER" id="PTHR33569:SF1">
    <property type="entry name" value="UREASE"/>
    <property type="match status" value="1"/>
</dbReference>
<name>A0ABR9APB7_9BACT</name>
<comment type="subcellular location">
    <subcellularLocation>
        <location evidence="3">Cytoplasm</location>
    </subcellularLocation>
</comment>
<evidence type="ECO:0000256" key="1">
    <source>
        <dbReference type="ARBA" id="ARBA00022801"/>
    </source>
</evidence>
<dbReference type="EC" id="3.5.1.5" evidence="3"/>
<keyword evidence="5" id="KW-1185">Reference proteome</keyword>
<proteinExistence type="inferred from homology"/>
<keyword evidence="1 3" id="KW-0378">Hydrolase</keyword>
<dbReference type="InterPro" id="IPR036461">
    <property type="entry name" value="Urease_betasu_sf"/>
</dbReference>
<dbReference type="InterPro" id="IPR002019">
    <property type="entry name" value="Urease_beta-like"/>
</dbReference>
<dbReference type="CDD" id="cd00407">
    <property type="entry name" value="Urease_beta"/>
    <property type="match status" value="1"/>
</dbReference>
<dbReference type="HAMAP" id="MF_01954">
    <property type="entry name" value="Urease_beta"/>
    <property type="match status" value="1"/>
</dbReference>
<comment type="caution">
    <text evidence="4">The sequence shown here is derived from an EMBL/GenBank/DDBJ whole genome shotgun (WGS) entry which is preliminary data.</text>
</comment>
<accession>A0ABR9APB7</accession>